<dbReference type="EMBL" id="JADWDJ010000010">
    <property type="protein sequence ID" value="KAG5275359.1"/>
    <property type="molecule type" value="Genomic_DNA"/>
</dbReference>
<protein>
    <submittedName>
        <fullName evidence="2">Uncharacterized protein</fullName>
    </submittedName>
</protein>
<dbReference type="PANTHER" id="PTHR31751">
    <property type="entry name" value="SI:CH211-108C17.2-RELATED-RELATED"/>
    <property type="match status" value="1"/>
</dbReference>
<gene>
    <name evidence="2" type="ORF">AALO_G00146550</name>
</gene>
<evidence type="ECO:0000256" key="1">
    <source>
        <dbReference type="SAM" id="MobiDB-lite"/>
    </source>
</evidence>
<organism evidence="2 3">
    <name type="scientific">Alosa alosa</name>
    <name type="common">allis shad</name>
    <dbReference type="NCBI Taxonomy" id="278164"/>
    <lineage>
        <taxon>Eukaryota</taxon>
        <taxon>Metazoa</taxon>
        <taxon>Chordata</taxon>
        <taxon>Craniata</taxon>
        <taxon>Vertebrata</taxon>
        <taxon>Euteleostomi</taxon>
        <taxon>Actinopterygii</taxon>
        <taxon>Neopterygii</taxon>
        <taxon>Teleostei</taxon>
        <taxon>Clupei</taxon>
        <taxon>Clupeiformes</taxon>
        <taxon>Clupeoidei</taxon>
        <taxon>Clupeidae</taxon>
        <taxon>Alosa</taxon>
    </lineage>
</organism>
<name>A0AAV6GJJ8_9TELE</name>
<evidence type="ECO:0000313" key="2">
    <source>
        <dbReference type="EMBL" id="KAG5275359.1"/>
    </source>
</evidence>
<evidence type="ECO:0000313" key="3">
    <source>
        <dbReference type="Proteomes" id="UP000823561"/>
    </source>
</evidence>
<keyword evidence="3" id="KW-1185">Reference proteome</keyword>
<comment type="caution">
    <text evidence="2">The sequence shown here is derived from an EMBL/GenBank/DDBJ whole genome shotgun (WGS) entry which is preliminary data.</text>
</comment>
<sequence>MPMTCGTLSLRWMTFGPIQVKWAWKTETAQMRILSLLFTYEWLGVKQMANISVDEVVYDFDTPDPPGQDSESTTDPHRVSSEDDLVGKTANITFNENLLTLARHLRLPQQQCSYVDRVLGVACPGSPPFQVTLKPRGTGVISEWLCPFGHSLWKWNSQPTLRFGMQGGDFMLSANILLSGNNYRKVALLFKFMAMGMVSESTFFRIQDAYCIEPVQEYWDKTRAEVLESLRQKNRVVVLGDGRMDSPGH</sequence>
<dbReference type="PANTHER" id="PTHR31751:SF7">
    <property type="entry name" value="THAP-TYPE DOMAIN-CONTAINING PROTEIN"/>
    <property type="match status" value="1"/>
</dbReference>
<dbReference type="AlphaFoldDB" id="A0AAV6GJJ8"/>
<feature type="region of interest" description="Disordered" evidence="1">
    <location>
        <begin position="60"/>
        <end position="81"/>
    </location>
</feature>
<dbReference type="Proteomes" id="UP000823561">
    <property type="component" value="Chromosome 10"/>
</dbReference>
<proteinExistence type="predicted"/>
<accession>A0AAV6GJJ8</accession>
<reference evidence="2" key="1">
    <citation type="submission" date="2020-10" db="EMBL/GenBank/DDBJ databases">
        <title>Chromosome-scale genome assembly of the Allis shad, Alosa alosa.</title>
        <authorList>
            <person name="Margot Z."/>
            <person name="Christophe K."/>
            <person name="Cabau C."/>
            <person name="Louis A."/>
            <person name="Berthelot C."/>
            <person name="Parey E."/>
            <person name="Roest Crollius H."/>
            <person name="Montfort J."/>
            <person name="Robinson-Rechavi M."/>
            <person name="Bucao C."/>
            <person name="Bouchez O."/>
            <person name="Gislard M."/>
            <person name="Lluch J."/>
            <person name="Milhes M."/>
            <person name="Lampietro C."/>
            <person name="Lopez Roques C."/>
            <person name="Donnadieu C."/>
            <person name="Braasch I."/>
            <person name="Desvignes T."/>
            <person name="Postlethwait J."/>
            <person name="Bobe J."/>
            <person name="Guiguen Y."/>
        </authorList>
    </citation>
    <scope>NUCLEOTIDE SEQUENCE</scope>
    <source>
        <strain evidence="2">M-15738</strain>
        <tissue evidence="2">Blood</tissue>
    </source>
</reference>